<dbReference type="Proteomes" id="UP000024332">
    <property type="component" value="Unassembled WGS sequence"/>
</dbReference>
<dbReference type="GO" id="GO:0016301">
    <property type="term" value="F:kinase activity"/>
    <property type="evidence" value="ECO:0007669"/>
    <property type="project" value="UniProtKB-KW"/>
</dbReference>
<proteinExistence type="predicted"/>
<protein>
    <submittedName>
        <fullName evidence="1">Acetate kinase</fullName>
    </submittedName>
</protein>
<reference evidence="1 2" key="1">
    <citation type="submission" date="2014-03" db="EMBL/GenBank/DDBJ databases">
        <title>Draft genome sequence of the novel thermoacidophilic archaea Acidianus copahuensis ALE1 strain, isolated from Copahue volcanic area in Neuquen Argentina.</title>
        <authorList>
            <person name="Urbieta M.S."/>
            <person name="Rascovan N."/>
            <person name="Castro C."/>
            <person name="Revale S."/>
            <person name="Giaveno M.A."/>
            <person name="Vazquez M.P."/>
            <person name="Donati E.R."/>
        </authorList>
    </citation>
    <scope>NUCLEOTIDE SEQUENCE [LARGE SCALE GENOMIC DNA]</scope>
    <source>
        <strain evidence="1 2">ALE1</strain>
    </source>
</reference>
<evidence type="ECO:0000313" key="2">
    <source>
        <dbReference type="Proteomes" id="UP000024332"/>
    </source>
</evidence>
<evidence type="ECO:0000313" key="1">
    <source>
        <dbReference type="EMBL" id="EZQ03828.1"/>
    </source>
</evidence>
<dbReference type="PIRSF" id="PIRSF009433">
    <property type="entry name" value="DUF1464"/>
    <property type="match status" value="1"/>
</dbReference>
<dbReference type="InterPro" id="IPR009927">
    <property type="entry name" value="DUF1464"/>
</dbReference>
<gene>
    <name evidence="1" type="ORF">CM19_08880</name>
</gene>
<name>A0A031LKG2_9CREN</name>
<accession>A0A031LKG2</accession>
<keyword evidence="1" id="KW-0418">Kinase</keyword>
<sequence>MLFAGVDPGSESYAFAVCDELGRIVKYFEIPSDLILHDSFRLTKYLANFRPSLIALPSGHGLPFIKARDLNNREIFLLTLSNPEKEGNLREFLKSSKILPGITIPSVIELESVPEFRKINRIDMGTADKVSTAFFYRTMYDNFVLVEMGRHFSAIIIVKDGKIIDGFGGTEVPGIISPGSIDGEIVYLLQKYSKISKETIYNGSNKRRAIEIIRIIAEWYSEKYKLKIIISGPSKDEISFGEKMNFKFKEAAVGASFIANAIGGGELRKFADMLNSSGEPINYVKLKGWEEVISWTKTLL</sequence>
<dbReference type="RefSeq" id="WP_048100005.1">
    <property type="nucleotide sequence ID" value="NZ_JFZT01000047.1"/>
</dbReference>
<dbReference type="AlphaFoldDB" id="A0A031LKG2"/>
<comment type="caution">
    <text evidence="1">The sequence shown here is derived from an EMBL/GenBank/DDBJ whole genome shotgun (WGS) entry which is preliminary data.</text>
</comment>
<organism evidence="1 2">
    <name type="scientific">Candidatus Acidianus copahuensis</name>
    <dbReference type="NCBI Taxonomy" id="1160895"/>
    <lineage>
        <taxon>Archaea</taxon>
        <taxon>Thermoproteota</taxon>
        <taxon>Thermoprotei</taxon>
        <taxon>Sulfolobales</taxon>
        <taxon>Sulfolobaceae</taxon>
        <taxon>Acidianus</taxon>
    </lineage>
</organism>
<dbReference type="OrthoDB" id="146520at2157"/>
<dbReference type="STRING" id="1160895.CM19_08880"/>
<dbReference type="EMBL" id="JFZT01000047">
    <property type="protein sequence ID" value="EZQ03828.1"/>
    <property type="molecule type" value="Genomic_DNA"/>
</dbReference>
<keyword evidence="1" id="KW-0808">Transferase</keyword>
<keyword evidence="2" id="KW-1185">Reference proteome</keyword>
<dbReference type="Pfam" id="PF07318">
    <property type="entry name" value="DUF1464"/>
    <property type="match status" value="1"/>
</dbReference>